<keyword evidence="3" id="KW-0238">DNA-binding</keyword>
<dbReference type="SUPFAM" id="SSF52540">
    <property type="entry name" value="P-loop containing nucleoside triphosphate hydrolases"/>
    <property type="match status" value="1"/>
</dbReference>
<dbReference type="Pfam" id="PF00488">
    <property type="entry name" value="MutS_V"/>
    <property type="match status" value="1"/>
</dbReference>
<dbReference type="InterPro" id="IPR000432">
    <property type="entry name" value="DNA_mismatch_repair_MutS_C"/>
</dbReference>
<dbReference type="PANTHER" id="PTHR11361">
    <property type="entry name" value="DNA MISMATCH REPAIR PROTEIN MUTS FAMILY MEMBER"/>
    <property type="match status" value="1"/>
</dbReference>
<dbReference type="GO" id="GO:0004519">
    <property type="term" value="F:endonuclease activity"/>
    <property type="evidence" value="ECO:0007669"/>
    <property type="project" value="UniProtKB-KW"/>
</dbReference>
<keyword evidence="5" id="KW-0540">Nuclease</keyword>
<keyword evidence="5" id="KW-0255">Endonuclease</keyword>
<protein>
    <submittedName>
        <fullName evidence="5">Endonuclease MutS2</fullName>
        <ecNumber evidence="5">3.1.-.-</ecNumber>
    </submittedName>
</protein>
<dbReference type="RefSeq" id="WP_175228565.1">
    <property type="nucleotide sequence ID" value="NZ_JBHTEA010000002.1"/>
</dbReference>
<dbReference type="EC" id="3.1.-.-" evidence="5"/>
<dbReference type="GO" id="GO:0005524">
    <property type="term" value="F:ATP binding"/>
    <property type="evidence" value="ECO:0007669"/>
    <property type="project" value="UniProtKB-KW"/>
</dbReference>
<dbReference type="GO" id="GO:0005829">
    <property type="term" value="C:cytosol"/>
    <property type="evidence" value="ECO:0007669"/>
    <property type="project" value="TreeGrafter"/>
</dbReference>
<dbReference type="GO" id="GO:0140664">
    <property type="term" value="F:ATP-dependent DNA damage sensor activity"/>
    <property type="evidence" value="ECO:0007669"/>
    <property type="project" value="InterPro"/>
</dbReference>
<keyword evidence="2" id="KW-0067">ATP-binding</keyword>
<dbReference type="EMBL" id="CADIKH010000020">
    <property type="protein sequence ID" value="CAB3762673.1"/>
    <property type="molecule type" value="Genomic_DNA"/>
</dbReference>
<dbReference type="InterPro" id="IPR027417">
    <property type="entry name" value="P-loop_NTPase"/>
</dbReference>
<keyword evidence="1" id="KW-0547">Nucleotide-binding</keyword>
<dbReference type="GO" id="GO:0016787">
    <property type="term" value="F:hydrolase activity"/>
    <property type="evidence" value="ECO:0007669"/>
    <property type="project" value="UniProtKB-KW"/>
</dbReference>
<dbReference type="SMART" id="SM00534">
    <property type="entry name" value="MUTSac"/>
    <property type="match status" value="1"/>
</dbReference>
<sequence length="509" mass="57276">MKALLMHPDRDFDPDREIAAHADDLVQDLALDTLLDSMAANDGFLRKIAHAALLAACDNDTDTVCYRQAILKDCLEHRAVVEELYRFTVDTLEAKRTHYYGVFGHYPPAILHGAIEVLGMFVERLRTLKATADTHASGFRSSGLERFFEMVKTELSDDYLCSIQHHLKEARLKSGVLISATLGEGNRGHRHVLREQLDKRPRWVRQLMDPRSHAYRFRIPERDEAGARALSELEGRGINLIANALAQSMDHLNDFFVMLRTELAFYIACLRLHDRLKTLDVPLCFPDLYTVGTRRLAFAGISDVCLALEMEHTVVGNTLNLDDKDVAIITGANQGGKSSFLRSVGVAQLMMQSGMFVAAESYAGEHCNALFTHYRREEDVTMNSGKLDEELNRMSRLVDAMSPGSLVLFNESFASTNEREGSEIARQIVCALHEKHIRVFFVTHLYAFAHDLYETATARVLFLRAERRDDGTRTFRVMPGQPLQTSYGKDLYDQTFAGRDGASKDVPGA</sequence>
<gene>
    <name evidence="5" type="primary">mutS2_2</name>
    <name evidence="5" type="ORF">LMG29542_04423</name>
</gene>
<proteinExistence type="predicted"/>
<name>A0A6J5E8G6_9BURK</name>
<evidence type="ECO:0000313" key="6">
    <source>
        <dbReference type="Proteomes" id="UP000494363"/>
    </source>
</evidence>
<evidence type="ECO:0000259" key="4">
    <source>
        <dbReference type="SMART" id="SM00534"/>
    </source>
</evidence>
<organism evidence="5 6">
    <name type="scientific">Paraburkholderia humisilvae</name>
    <dbReference type="NCBI Taxonomy" id="627669"/>
    <lineage>
        <taxon>Bacteria</taxon>
        <taxon>Pseudomonadati</taxon>
        <taxon>Pseudomonadota</taxon>
        <taxon>Betaproteobacteria</taxon>
        <taxon>Burkholderiales</taxon>
        <taxon>Burkholderiaceae</taxon>
        <taxon>Paraburkholderia</taxon>
    </lineage>
</organism>
<evidence type="ECO:0000256" key="1">
    <source>
        <dbReference type="ARBA" id="ARBA00022741"/>
    </source>
</evidence>
<dbReference type="Gene3D" id="3.40.50.300">
    <property type="entry name" value="P-loop containing nucleotide triphosphate hydrolases"/>
    <property type="match status" value="1"/>
</dbReference>
<keyword evidence="6" id="KW-1185">Reference proteome</keyword>
<dbReference type="Proteomes" id="UP000494363">
    <property type="component" value="Unassembled WGS sequence"/>
</dbReference>
<keyword evidence="5" id="KW-0378">Hydrolase</keyword>
<evidence type="ECO:0000256" key="2">
    <source>
        <dbReference type="ARBA" id="ARBA00022840"/>
    </source>
</evidence>
<dbReference type="InterPro" id="IPR045076">
    <property type="entry name" value="MutS"/>
</dbReference>
<accession>A0A6J5E8G6</accession>
<evidence type="ECO:0000256" key="3">
    <source>
        <dbReference type="ARBA" id="ARBA00023125"/>
    </source>
</evidence>
<evidence type="ECO:0000313" key="5">
    <source>
        <dbReference type="EMBL" id="CAB3762673.1"/>
    </source>
</evidence>
<dbReference type="PANTHER" id="PTHR11361:SF34">
    <property type="entry name" value="DNA MISMATCH REPAIR PROTEIN MSH1, MITOCHONDRIAL"/>
    <property type="match status" value="1"/>
</dbReference>
<reference evidence="5 6" key="1">
    <citation type="submission" date="2020-04" db="EMBL/GenBank/DDBJ databases">
        <authorList>
            <person name="De Canck E."/>
        </authorList>
    </citation>
    <scope>NUCLEOTIDE SEQUENCE [LARGE SCALE GENOMIC DNA]</scope>
    <source>
        <strain evidence="5 6">LMG 29542</strain>
    </source>
</reference>
<dbReference type="GO" id="GO:0006298">
    <property type="term" value="P:mismatch repair"/>
    <property type="evidence" value="ECO:0007669"/>
    <property type="project" value="InterPro"/>
</dbReference>
<dbReference type="AlphaFoldDB" id="A0A6J5E8G6"/>
<feature type="domain" description="DNA mismatch repair proteins mutS family" evidence="4">
    <location>
        <begin position="324"/>
        <end position="498"/>
    </location>
</feature>
<dbReference type="GO" id="GO:0030983">
    <property type="term" value="F:mismatched DNA binding"/>
    <property type="evidence" value="ECO:0007669"/>
    <property type="project" value="InterPro"/>
</dbReference>